<sequence>MSEDAAATADMHSSDEEFVQFKEKLKDDVTFTQTGGSPRTLKASEAKSSREAVGIWKVGDEAWKVFSKREKKKKNILKDLEDDYSRAKDNGVPMGNPSFVQGKVKIGNGTATDGFVLITDFMEGSNFQKGAGSFNAALKRENVPKDATKPDYKKILAGCEAAVKVGLRDCQGFIKTGISEPLRFIDVHTGWNAQTKKFNPSGEADALLEAIKAWPTSK</sequence>
<evidence type="ECO:0000313" key="1">
    <source>
        <dbReference type="EMBL" id="KLO12971.1"/>
    </source>
</evidence>
<name>A0A0H2S806_9AGAM</name>
<proteinExistence type="predicted"/>
<protein>
    <submittedName>
        <fullName evidence="1">Uncharacterized protein</fullName>
    </submittedName>
</protein>
<dbReference type="EMBL" id="KQ085967">
    <property type="protein sequence ID" value="KLO12971.1"/>
    <property type="molecule type" value="Genomic_DNA"/>
</dbReference>
<gene>
    <name evidence="1" type="ORF">SCHPADRAFT_890366</name>
</gene>
<organism evidence="1 2">
    <name type="scientific">Schizopora paradoxa</name>
    <dbReference type="NCBI Taxonomy" id="27342"/>
    <lineage>
        <taxon>Eukaryota</taxon>
        <taxon>Fungi</taxon>
        <taxon>Dikarya</taxon>
        <taxon>Basidiomycota</taxon>
        <taxon>Agaricomycotina</taxon>
        <taxon>Agaricomycetes</taxon>
        <taxon>Hymenochaetales</taxon>
        <taxon>Schizoporaceae</taxon>
        <taxon>Schizopora</taxon>
    </lineage>
</organism>
<reference evidence="1 2" key="1">
    <citation type="submission" date="2015-04" db="EMBL/GenBank/DDBJ databases">
        <title>Complete genome sequence of Schizopora paradoxa KUC8140, a cosmopolitan wood degrader in East Asia.</title>
        <authorList>
            <consortium name="DOE Joint Genome Institute"/>
            <person name="Min B."/>
            <person name="Park H."/>
            <person name="Jang Y."/>
            <person name="Kim J.-J."/>
            <person name="Kim K.H."/>
            <person name="Pangilinan J."/>
            <person name="Lipzen A."/>
            <person name="Riley R."/>
            <person name="Grigoriev I.V."/>
            <person name="Spatafora J.W."/>
            <person name="Choi I.-G."/>
        </authorList>
    </citation>
    <scope>NUCLEOTIDE SEQUENCE [LARGE SCALE GENOMIC DNA]</scope>
    <source>
        <strain evidence="1 2">KUC8140</strain>
    </source>
</reference>
<evidence type="ECO:0000313" key="2">
    <source>
        <dbReference type="Proteomes" id="UP000053477"/>
    </source>
</evidence>
<dbReference type="AlphaFoldDB" id="A0A0H2S806"/>
<dbReference type="OrthoDB" id="3252968at2759"/>
<accession>A0A0H2S806</accession>
<keyword evidence="2" id="KW-1185">Reference proteome</keyword>
<dbReference type="Proteomes" id="UP000053477">
    <property type="component" value="Unassembled WGS sequence"/>
</dbReference>
<dbReference type="InParanoid" id="A0A0H2S806"/>